<dbReference type="AlphaFoldDB" id="A0A2N5IQW7"/>
<protein>
    <submittedName>
        <fullName evidence="2">Uncharacterized protein</fullName>
    </submittedName>
</protein>
<evidence type="ECO:0000313" key="3">
    <source>
        <dbReference type="Proteomes" id="UP000234855"/>
    </source>
</evidence>
<name>A0A2N5IQW7_9BIFI</name>
<comment type="caution">
    <text evidence="2">The sequence shown here is derived from an EMBL/GenBank/DDBJ whole genome shotgun (WGS) entry which is preliminary data.</text>
</comment>
<organism evidence="2 3">
    <name type="scientific">Bifidobacterium imperatoris</name>
    <dbReference type="NCBI Taxonomy" id="2020965"/>
    <lineage>
        <taxon>Bacteria</taxon>
        <taxon>Bacillati</taxon>
        <taxon>Actinomycetota</taxon>
        <taxon>Actinomycetes</taxon>
        <taxon>Bifidobacteriales</taxon>
        <taxon>Bifidobacteriaceae</taxon>
        <taxon>Bifidobacterium</taxon>
    </lineage>
</organism>
<keyword evidence="1" id="KW-0472">Membrane</keyword>
<feature type="transmembrane region" description="Helical" evidence="1">
    <location>
        <begin position="12"/>
        <end position="31"/>
    </location>
</feature>
<keyword evidence="1" id="KW-0812">Transmembrane</keyword>
<sequence length="61" mass="6555">MSGRSLSTIYKSVLTFCTVFVGLIFTVMGFWELLGVVCLCTAMVLAGVPERVHGAVNRGES</sequence>
<evidence type="ECO:0000256" key="1">
    <source>
        <dbReference type="SAM" id="Phobius"/>
    </source>
</evidence>
<reference evidence="2 3" key="1">
    <citation type="submission" date="2017-07" db="EMBL/GenBank/DDBJ databases">
        <title>Bifidobacterium novel species.</title>
        <authorList>
            <person name="Lugli G.A."/>
            <person name="Milani C."/>
            <person name="Duranti S."/>
            <person name="Mangifesta M."/>
        </authorList>
    </citation>
    <scope>NUCLEOTIDE SEQUENCE [LARGE SCALE GENOMIC DNA]</scope>
    <source>
        <strain evidence="2 3">45</strain>
    </source>
</reference>
<proteinExistence type="predicted"/>
<accession>A0A2N5IQW7</accession>
<gene>
    <name evidence="2" type="ORF">Tam1G_1617</name>
</gene>
<dbReference type="Proteomes" id="UP000234855">
    <property type="component" value="Unassembled WGS sequence"/>
</dbReference>
<dbReference type="EMBL" id="NMWV01000023">
    <property type="protein sequence ID" value="PLS24354.1"/>
    <property type="molecule type" value="Genomic_DNA"/>
</dbReference>
<keyword evidence="1" id="KW-1133">Transmembrane helix</keyword>
<evidence type="ECO:0000313" key="2">
    <source>
        <dbReference type="EMBL" id="PLS24354.1"/>
    </source>
</evidence>